<keyword evidence="3" id="KW-1185">Reference proteome</keyword>
<dbReference type="Proteomes" id="UP000533476">
    <property type="component" value="Unassembled WGS sequence"/>
</dbReference>
<evidence type="ECO:0000259" key="1">
    <source>
        <dbReference type="Pfam" id="PF01370"/>
    </source>
</evidence>
<reference evidence="2 3" key="1">
    <citation type="submission" date="2020-04" db="EMBL/GenBank/DDBJ databases">
        <authorList>
            <person name="Zhang R."/>
            <person name="Schippers A."/>
        </authorList>
    </citation>
    <scope>NUCLEOTIDE SEQUENCE [LARGE SCALE GENOMIC DNA]</scope>
    <source>
        <strain evidence="2 3">DSM 109850</strain>
    </source>
</reference>
<dbReference type="InterPro" id="IPR051783">
    <property type="entry name" value="NAD(P)-dependent_oxidoreduct"/>
</dbReference>
<dbReference type="Pfam" id="PF01370">
    <property type="entry name" value="Epimerase"/>
    <property type="match status" value="1"/>
</dbReference>
<dbReference type="PANTHER" id="PTHR48079:SF6">
    <property type="entry name" value="NAD(P)-BINDING DOMAIN-CONTAINING PROTEIN-RELATED"/>
    <property type="match status" value="1"/>
</dbReference>
<sequence>MRVLVTGASGFIGWHVTRALLAQGMTVRALVRSQAAKRALGNLAVEVAYGDLATGMGLDDALNDVQGVFHVAARYSLERRHAREMYETNVGGTRRLIEAVGRHPRIERMVYTSSTAAVGLRDDGLPADETRLVDPNQVPDGYKRSKVLAEEVVREACRQGLDAVIVNPSTPVGTRDIKPTPTGQLIWEAARGRMPAYVDTGLNWVSVNDVAIGHILAWERGQTGERYILGHVNLTFRELLGRIETLAGVPAPRIRLPLGVAMAFAYVDELGWSKITGHAPRAPIAGVELARRPMFYTAGRAVQELGLPQTPIDEALREAIDWFRSFPKSQDERSDEHEHNGSCS</sequence>
<dbReference type="SUPFAM" id="SSF51735">
    <property type="entry name" value="NAD(P)-binding Rossmann-fold domains"/>
    <property type="match status" value="1"/>
</dbReference>
<organism evidence="2 3">
    <name type="scientific">Sulfobacillus harzensis</name>
    <dbReference type="NCBI Taxonomy" id="2729629"/>
    <lineage>
        <taxon>Bacteria</taxon>
        <taxon>Bacillati</taxon>
        <taxon>Bacillota</taxon>
        <taxon>Clostridia</taxon>
        <taxon>Eubacteriales</taxon>
        <taxon>Clostridiales Family XVII. Incertae Sedis</taxon>
        <taxon>Sulfobacillus</taxon>
    </lineage>
</organism>
<dbReference type="GO" id="GO:0005737">
    <property type="term" value="C:cytoplasm"/>
    <property type="evidence" value="ECO:0007669"/>
    <property type="project" value="TreeGrafter"/>
</dbReference>
<dbReference type="InterPro" id="IPR036291">
    <property type="entry name" value="NAD(P)-bd_dom_sf"/>
</dbReference>
<dbReference type="Gene3D" id="3.40.50.720">
    <property type="entry name" value="NAD(P)-binding Rossmann-like Domain"/>
    <property type="match status" value="1"/>
</dbReference>
<dbReference type="InterPro" id="IPR001509">
    <property type="entry name" value="Epimerase_deHydtase"/>
</dbReference>
<accession>A0A7Y0Q146</accession>
<feature type="domain" description="NAD-dependent epimerase/dehydratase" evidence="1">
    <location>
        <begin position="3"/>
        <end position="230"/>
    </location>
</feature>
<comment type="caution">
    <text evidence="2">The sequence shown here is derived from an EMBL/GenBank/DDBJ whole genome shotgun (WGS) entry which is preliminary data.</text>
</comment>
<gene>
    <name evidence="2" type="ORF">HIJ39_01730</name>
</gene>
<protein>
    <submittedName>
        <fullName evidence="2">NAD-dependent epimerase/dehydratase family protein</fullName>
    </submittedName>
</protein>
<dbReference type="PANTHER" id="PTHR48079">
    <property type="entry name" value="PROTEIN YEEZ"/>
    <property type="match status" value="1"/>
</dbReference>
<proteinExistence type="predicted"/>
<dbReference type="RefSeq" id="WP_169096039.1">
    <property type="nucleotide sequence ID" value="NZ_JABBVZ010000003.1"/>
</dbReference>
<dbReference type="InterPro" id="IPR017829">
    <property type="entry name" value="Hopanoid-assoc_sugar_epimerase"/>
</dbReference>
<dbReference type="NCBIfam" id="TIGR03466">
    <property type="entry name" value="HpnA"/>
    <property type="match status" value="1"/>
</dbReference>
<dbReference type="CDD" id="cd05228">
    <property type="entry name" value="AR_FR_like_1_SDR_e"/>
    <property type="match status" value="1"/>
</dbReference>
<dbReference type="AlphaFoldDB" id="A0A7Y0Q146"/>
<evidence type="ECO:0000313" key="2">
    <source>
        <dbReference type="EMBL" id="NMP21077.1"/>
    </source>
</evidence>
<name>A0A7Y0Q146_9FIRM</name>
<dbReference type="EMBL" id="JABBVZ010000003">
    <property type="protein sequence ID" value="NMP21077.1"/>
    <property type="molecule type" value="Genomic_DNA"/>
</dbReference>
<evidence type="ECO:0000313" key="3">
    <source>
        <dbReference type="Proteomes" id="UP000533476"/>
    </source>
</evidence>
<dbReference type="GO" id="GO:0004029">
    <property type="term" value="F:aldehyde dehydrogenase (NAD+) activity"/>
    <property type="evidence" value="ECO:0007669"/>
    <property type="project" value="TreeGrafter"/>
</dbReference>